<accession>A0AAV4EAB8</accession>
<organism evidence="2 3">
    <name type="scientific">Elysia marginata</name>
    <dbReference type="NCBI Taxonomy" id="1093978"/>
    <lineage>
        <taxon>Eukaryota</taxon>
        <taxon>Metazoa</taxon>
        <taxon>Spiralia</taxon>
        <taxon>Lophotrochozoa</taxon>
        <taxon>Mollusca</taxon>
        <taxon>Gastropoda</taxon>
        <taxon>Heterobranchia</taxon>
        <taxon>Euthyneura</taxon>
        <taxon>Panpulmonata</taxon>
        <taxon>Sacoglossa</taxon>
        <taxon>Placobranchoidea</taxon>
        <taxon>Plakobranchidae</taxon>
        <taxon>Elysia</taxon>
    </lineage>
</organism>
<dbReference type="EMBL" id="BMAT01000028">
    <property type="protein sequence ID" value="GFR57912.1"/>
    <property type="molecule type" value="Genomic_DNA"/>
</dbReference>
<proteinExistence type="predicted"/>
<evidence type="ECO:0000313" key="3">
    <source>
        <dbReference type="Proteomes" id="UP000762676"/>
    </source>
</evidence>
<protein>
    <submittedName>
        <fullName evidence="2">Uncharacterized protein</fullName>
    </submittedName>
</protein>
<dbReference type="AlphaFoldDB" id="A0AAV4EAB8"/>
<feature type="region of interest" description="Disordered" evidence="1">
    <location>
        <begin position="60"/>
        <end position="87"/>
    </location>
</feature>
<name>A0AAV4EAB8_9GAST</name>
<comment type="caution">
    <text evidence="2">The sequence shown here is derived from an EMBL/GenBank/DDBJ whole genome shotgun (WGS) entry which is preliminary data.</text>
</comment>
<evidence type="ECO:0000256" key="1">
    <source>
        <dbReference type="SAM" id="MobiDB-lite"/>
    </source>
</evidence>
<dbReference type="Proteomes" id="UP000762676">
    <property type="component" value="Unassembled WGS sequence"/>
</dbReference>
<feature type="compositionally biased region" description="Pro residues" evidence="1">
    <location>
        <begin position="12"/>
        <end position="21"/>
    </location>
</feature>
<keyword evidence="3" id="KW-1185">Reference proteome</keyword>
<gene>
    <name evidence="2" type="ORF">ElyMa_000014100</name>
</gene>
<reference evidence="2 3" key="1">
    <citation type="journal article" date="2021" name="Elife">
        <title>Chloroplast acquisition without the gene transfer in kleptoplastic sea slugs, Plakobranchus ocellatus.</title>
        <authorList>
            <person name="Maeda T."/>
            <person name="Takahashi S."/>
            <person name="Yoshida T."/>
            <person name="Shimamura S."/>
            <person name="Takaki Y."/>
            <person name="Nagai Y."/>
            <person name="Toyoda A."/>
            <person name="Suzuki Y."/>
            <person name="Arimoto A."/>
            <person name="Ishii H."/>
            <person name="Satoh N."/>
            <person name="Nishiyama T."/>
            <person name="Hasebe M."/>
            <person name="Maruyama T."/>
            <person name="Minagawa J."/>
            <person name="Obokata J."/>
            <person name="Shigenobu S."/>
        </authorList>
    </citation>
    <scope>NUCLEOTIDE SEQUENCE [LARGE SCALE GENOMIC DNA]</scope>
</reference>
<feature type="region of interest" description="Disordered" evidence="1">
    <location>
        <begin position="1"/>
        <end position="43"/>
    </location>
</feature>
<evidence type="ECO:0000313" key="2">
    <source>
        <dbReference type="EMBL" id="GFR57912.1"/>
    </source>
</evidence>
<sequence length="87" mass="9523">MKSFISTSRLAPPRPALPRPLPSSHRKHSFTGRNDCRGRGQPIRGRGFVGWLILPSSAREPCNFPGKRQGRDHAHPPLSCGSATQPS</sequence>